<comment type="similarity">
    <text evidence="2">Belongs to the IMPDH/GMPR family.</text>
</comment>
<evidence type="ECO:0000256" key="5">
    <source>
        <dbReference type="ARBA" id="ARBA00022755"/>
    </source>
</evidence>
<evidence type="ECO:0000313" key="16">
    <source>
        <dbReference type="Proteomes" id="UP000626109"/>
    </source>
</evidence>
<comment type="pathway">
    <text evidence="13">Purine metabolism; XMP biosynthesis via de novo pathway; XMP from IMP: step 1/1.</text>
</comment>
<keyword evidence="7" id="KW-0560">Oxidoreductase</keyword>
<dbReference type="PANTHER" id="PTHR11911">
    <property type="entry name" value="INOSINE-5-MONOPHOSPHATE DEHYDROGENASE RELATED"/>
    <property type="match status" value="1"/>
</dbReference>
<evidence type="ECO:0000313" key="15">
    <source>
        <dbReference type="EMBL" id="CAE8687768.1"/>
    </source>
</evidence>
<feature type="non-terminal residue" evidence="15">
    <location>
        <position position="687"/>
    </location>
</feature>
<dbReference type="Proteomes" id="UP000626109">
    <property type="component" value="Unassembled WGS sequence"/>
</dbReference>
<dbReference type="GO" id="GO:0003938">
    <property type="term" value="F:IMP dehydrogenase activity"/>
    <property type="evidence" value="ECO:0007669"/>
    <property type="project" value="UniProtKB-EC"/>
</dbReference>
<dbReference type="CDD" id="cd04601">
    <property type="entry name" value="CBS_pair_IMPDH"/>
    <property type="match status" value="1"/>
</dbReference>
<evidence type="ECO:0000256" key="13">
    <source>
        <dbReference type="RuleBase" id="RU003928"/>
    </source>
</evidence>
<keyword evidence="3 13" id="KW-0479">Metal-binding</keyword>
<dbReference type="PROSITE" id="PS00487">
    <property type="entry name" value="IMP_DH_GMP_RED"/>
    <property type="match status" value="1"/>
</dbReference>
<keyword evidence="4 13" id="KW-0332">GMP biosynthesis</keyword>
<evidence type="ECO:0000256" key="8">
    <source>
        <dbReference type="ARBA" id="ARBA00023027"/>
    </source>
</evidence>
<dbReference type="EMBL" id="CAJNNW010026796">
    <property type="protein sequence ID" value="CAE8687768.1"/>
    <property type="molecule type" value="Genomic_DNA"/>
</dbReference>
<dbReference type="CDD" id="cd00381">
    <property type="entry name" value="IMPDH"/>
    <property type="match status" value="1"/>
</dbReference>
<proteinExistence type="inferred from homology"/>
<name>A0A813JSL8_POLGL</name>
<dbReference type="PANTHER" id="PTHR11911:SF111">
    <property type="entry name" value="INOSINE-5'-MONOPHOSPHATE DEHYDROGENASE"/>
    <property type="match status" value="1"/>
</dbReference>
<dbReference type="SMART" id="SM00116">
    <property type="entry name" value="CBS"/>
    <property type="match status" value="2"/>
</dbReference>
<dbReference type="SMART" id="SM01240">
    <property type="entry name" value="IMPDH"/>
    <property type="match status" value="1"/>
</dbReference>
<dbReference type="AlphaFoldDB" id="A0A813JSL8"/>
<feature type="domain" description="CBS" evidence="14">
    <location>
        <begin position="315"/>
        <end position="375"/>
    </location>
</feature>
<evidence type="ECO:0000256" key="6">
    <source>
        <dbReference type="ARBA" id="ARBA00022958"/>
    </source>
</evidence>
<evidence type="ECO:0000256" key="12">
    <source>
        <dbReference type="PROSITE-ProRule" id="PRU00703"/>
    </source>
</evidence>
<dbReference type="GO" id="GO:0005737">
    <property type="term" value="C:cytoplasm"/>
    <property type="evidence" value="ECO:0007669"/>
    <property type="project" value="TreeGrafter"/>
</dbReference>
<dbReference type="EC" id="1.1.1.205" evidence="13"/>
<dbReference type="InterPro" id="IPR000644">
    <property type="entry name" value="CBS_dom"/>
</dbReference>
<dbReference type="InterPro" id="IPR015875">
    <property type="entry name" value="IMP_DH/GMP_Rdtase_CS"/>
</dbReference>
<evidence type="ECO:0000256" key="9">
    <source>
        <dbReference type="ARBA" id="ARBA00023122"/>
    </source>
</evidence>
<comment type="function">
    <text evidence="11">Catalyzes the conversion of inosine 5'-phosphate (IMP) to xanthosine 5'-phosphate (XMP), the first committed and rate-limiting step in the de novo synthesis of guanine nucleotides, and therefore plays an important role in the regulation of cell growth.</text>
</comment>
<reference evidence="15" key="1">
    <citation type="submission" date="2021-02" db="EMBL/GenBank/DDBJ databases">
        <authorList>
            <person name="Dougan E. K."/>
            <person name="Rhodes N."/>
            <person name="Thang M."/>
            <person name="Chan C."/>
        </authorList>
    </citation>
    <scope>NUCLEOTIDE SEQUENCE</scope>
</reference>
<sequence>EWQVWETQHSRHIRDPSVCATTAPLSISVTGRPPNGENSDILGDYTMVGLHMGLPAYQKPGEHVAIRYYPTAERWIIDREGLRDTDSCVAFAKRAEDAQHPADGGSRHWHVYQQSRSCHVADPSLRILVTETPQVSSKRQVADDECSTAKRQCVEPGAGKGWLGRLGSNVVPEEDLGKKFAALEAVAKGHGLKDRSRSPKRCQRPAEVDLDDGHSARDIFESRSSSSFTGLTYDDLICLPGHINFGVQDVGLDGQFSKGIRLKFPIVSSPMDTVTESKMAIAMALEGGIGVIHSNITVEEQVAEVAKVKRFRNGFITDPVCISPLMTLSELDKLRKQCGFSGFPVTDDGCMGSMLLGFVSRRDCDFIKGRDSTRVGQVMTKISAMQIAEEGVDLSEAHRLLKDSRKGKLPIVTKAGRIVALVARTDLKKQADFPMATKDGNNCLRVAAAVGTRPSDRDRVRSLVAAGVDAIVVDSSQGDSVFQHEIVKWMKTEFKDLQVVGGNVVTKLQAKHLIECGVDALRVGMGIGSICTTQEVCACGRAQASAVYHVARLAKAHGVPVIADGGISSPGHIVKALCLGASAVMCGSLLAGTEETPGEYFFAETGARLKRYRGMGSVDAMKKGSDDRYFGSGSSVKVAQGVSGTVQDKGSLHRYLPYLAQGIRHGMQDIGACSTVELQKQLDDGRL</sequence>
<keyword evidence="9 12" id="KW-0129">CBS domain</keyword>
<keyword evidence="5 13" id="KW-0658">Purine biosynthesis</keyword>
<dbReference type="NCBIfam" id="TIGR01302">
    <property type="entry name" value="IMP_dehydrog"/>
    <property type="match status" value="1"/>
</dbReference>
<feature type="non-terminal residue" evidence="15">
    <location>
        <position position="1"/>
    </location>
</feature>
<gene>
    <name evidence="15" type="ORF">PGLA2088_LOCUS25599</name>
</gene>
<protein>
    <recommendedName>
        <fullName evidence="13">Inosine-5'-monophosphate dehydrogenase</fullName>
        <ecNumber evidence="13">1.1.1.205</ecNumber>
    </recommendedName>
</protein>
<accession>A0A813JSL8</accession>
<dbReference type="InterPro" id="IPR001093">
    <property type="entry name" value="IMP_DH_GMPRt"/>
</dbReference>
<dbReference type="InterPro" id="IPR013785">
    <property type="entry name" value="Aldolase_TIM"/>
</dbReference>
<evidence type="ECO:0000256" key="1">
    <source>
        <dbReference type="ARBA" id="ARBA00001958"/>
    </source>
</evidence>
<evidence type="ECO:0000256" key="3">
    <source>
        <dbReference type="ARBA" id="ARBA00022723"/>
    </source>
</evidence>
<dbReference type="HAMAP" id="MF_01964">
    <property type="entry name" value="IMPDH"/>
    <property type="match status" value="1"/>
</dbReference>
<evidence type="ECO:0000259" key="14">
    <source>
        <dbReference type="PROSITE" id="PS51371"/>
    </source>
</evidence>
<dbReference type="SUPFAM" id="SSF54631">
    <property type="entry name" value="CBS-domain pair"/>
    <property type="match status" value="1"/>
</dbReference>
<dbReference type="PROSITE" id="PS51371">
    <property type="entry name" value="CBS"/>
    <property type="match status" value="2"/>
</dbReference>
<evidence type="ECO:0000256" key="4">
    <source>
        <dbReference type="ARBA" id="ARBA00022749"/>
    </source>
</evidence>
<keyword evidence="6 13" id="KW-0630">Potassium</keyword>
<dbReference type="InterPro" id="IPR046342">
    <property type="entry name" value="CBS_dom_sf"/>
</dbReference>
<dbReference type="UniPathway" id="UPA00601">
    <property type="reaction ID" value="UER00295"/>
</dbReference>
<dbReference type="InterPro" id="IPR005990">
    <property type="entry name" value="IMP_DH"/>
</dbReference>
<dbReference type="GO" id="GO:0046872">
    <property type="term" value="F:metal ion binding"/>
    <property type="evidence" value="ECO:0007669"/>
    <property type="project" value="UniProtKB-KW"/>
</dbReference>
<organism evidence="15 16">
    <name type="scientific">Polarella glacialis</name>
    <name type="common">Dinoflagellate</name>
    <dbReference type="NCBI Taxonomy" id="89957"/>
    <lineage>
        <taxon>Eukaryota</taxon>
        <taxon>Sar</taxon>
        <taxon>Alveolata</taxon>
        <taxon>Dinophyceae</taxon>
        <taxon>Suessiales</taxon>
        <taxon>Suessiaceae</taxon>
        <taxon>Polarella</taxon>
    </lineage>
</organism>
<dbReference type="Pfam" id="PF00478">
    <property type="entry name" value="IMPDH"/>
    <property type="match status" value="1"/>
</dbReference>
<evidence type="ECO:0000256" key="2">
    <source>
        <dbReference type="ARBA" id="ARBA00005502"/>
    </source>
</evidence>
<comment type="cofactor">
    <cofactor evidence="1">
        <name>K(+)</name>
        <dbReference type="ChEBI" id="CHEBI:29103"/>
    </cofactor>
</comment>
<keyword evidence="8 13" id="KW-0520">NAD</keyword>
<feature type="domain" description="CBS" evidence="14">
    <location>
        <begin position="379"/>
        <end position="437"/>
    </location>
</feature>
<dbReference type="FunFam" id="3.20.20.70:FF:000086">
    <property type="entry name" value="IMP dehydrogenase, putative"/>
    <property type="match status" value="1"/>
</dbReference>
<evidence type="ECO:0000256" key="10">
    <source>
        <dbReference type="ARBA" id="ARBA00048028"/>
    </source>
</evidence>
<dbReference type="GO" id="GO:0006183">
    <property type="term" value="P:GTP biosynthetic process"/>
    <property type="evidence" value="ECO:0007669"/>
    <property type="project" value="TreeGrafter"/>
</dbReference>
<dbReference type="GO" id="GO:0006177">
    <property type="term" value="P:GMP biosynthetic process"/>
    <property type="evidence" value="ECO:0007669"/>
    <property type="project" value="UniProtKB-KW"/>
</dbReference>
<comment type="caution">
    <text evidence="15">The sequence shown here is derived from an EMBL/GenBank/DDBJ whole genome shotgun (WGS) entry which is preliminary data.</text>
</comment>
<dbReference type="Gene3D" id="3.20.20.70">
    <property type="entry name" value="Aldolase class I"/>
    <property type="match status" value="1"/>
</dbReference>
<dbReference type="Pfam" id="PF00571">
    <property type="entry name" value="CBS"/>
    <property type="match status" value="1"/>
</dbReference>
<evidence type="ECO:0000256" key="7">
    <source>
        <dbReference type="ARBA" id="ARBA00023002"/>
    </source>
</evidence>
<comment type="catalytic activity">
    <reaction evidence="10 13">
        <text>IMP + NAD(+) + H2O = XMP + NADH + H(+)</text>
        <dbReference type="Rhea" id="RHEA:11708"/>
        <dbReference type="ChEBI" id="CHEBI:15377"/>
        <dbReference type="ChEBI" id="CHEBI:15378"/>
        <dbReference type="ChEBI" id="CHEBI:57464"/>
        <dbReference type="ChEBI" id="CHEBI:57540"/>
        <dbReference type="ChEBI" id="CHEBI:57945"/>
        <dbReference type="ChEBI" id="CHEBI:58053"/>
        <dbReference type="EC" id="1.1.1.205"/>
    </reaction>
</comment>
<dbReference type="SUPFAM" id="SSF51412">
    <property type="entry name" value="Inosine monophosphate dehydrogenase (IMPDH)"/>
    <property type="match status" value="1"/>
</dbReference>
<evidence type="ECO:0000256" key="11">
    <source>
        <dbReference type="ARBA" id="ARBA00056556"/>
    </source>
</evidence>